<dbReference type="Gene3D" id="3.40.50.150">
    <property type="entry name" value="Vaccinia Virus protein VP39"/>
    <property type="match status" value="1"/>
</dbReference>
<evidence type="ECO:0000313" key="8">
    <source>
        <dbReference type="Proteomes" id="UP001642464"/>
    </source>
</evidence>
<dbReference type="PROSITE" id="PS50088">
    <property type="entry name" value="ANK_REPEAT"/>
    <property type="match status" value="1"/>
</dbReference>
<evidence type="ECO:0000256" key="5">
    <source>
        <dbReference type="SAM" id="MobiDB-lite"/>
    </source>
</evidence>
<dbReference type="EMBL" id="CAXAMM010039240">
    <property type="protein sequence ID" value="CAK9085030.1"/>
    <property type="molecule type" value="Genomic_DNA"/>
</dbReference>
<evidence type="ECO:0000256" key="2">
    <source>
        <dbReference type="ARBA" id="ARBA00022679"/>
    </source>
</evidence>
<dbReference type="InterPro" id="IPR036770">
    <property type="entry name" value="Ankyrin_rpt-contain_sf"/>
</dbReference>
<accession>A0ABP0QC52</accession>
<dbReference type="InterPro" id="IPR030374">
    <property type="entry name" value="PABS"/>
</dbReference>
<dbReference type="HAMAP" id="MF_00198">
    <property type="entry name" value="Spermidine_synth"/>
    <property type="match status" value="1"/>
</dbReference>
<dbReference type="Gene3D" id="2.30.140.10">
    <property type="entry name" value="Spermidine synthase, tetramerisation domain"/>
    <property type="match status" value="1"/>
</dbReference>
<proteinExistence type="inferred from homology"/>
<reference evidence="7 8" key="1">
    <citation type="submission" date="2024-02" db="EMBL/GenBank/DDBJ databases">
        <authorList>
            <person name="Chen Y."/>
            <person name="Shah S."/>
            <person name="Dougan E. K."/>
            <person name="Thang M."/>
            <person name="Chan C."/>
        </authorList>
    </citation>
    <scope>NUCLEOTIDE SEQUENCE [LARGE SCALE GENOMIC DNA]</scope>
</reference>
<keyword evidence="2 4" id="KW-0808">Transferase</keyword>
<keyword evidence="8" id="KW-1185">Reference proteome</keyword>
<comment type="similarity">
    <text evidence="1">Belongs to the spermidine/spermine synthase family.</text>
</comment>
<sequence length="830" mass="89888">MSTKKRKTLDDAHGSGFSSSPGEDAAASEIEVASDEELEAFSPVVVEEVLHEEKTEYQTLMIFRSKSYGLCLSLDGVLQSTERDEAIYHEYLVHVPLLLCDTPIVRVLICGGGNGAAAREVLKHGSVQEIVLIDIDPAVCRAARRFLLPQAFALSDARVKTIFADASDFQNWPPGSFDVIVVDSTDFGSTAGRSNSLWSKQFFEGCWKRLAPTGHLSTQLGACRASPGGLCWSAAVDTVATLRAAGLAHVEVYAAEIASYGGLALFGVAGAQGSVLAPAGAVENTRQLEQIDWSGRASLRQLSGCKELDLAKGLSASFQLPAPLAKALQDARVMKNEVMTRDCSSLDPPKETNQTAEMAREGFSPRPASEHSFPSSEAMNKFTWASRGWCLAESMACELCSSNPRADTSKWSFALERGCANFTKYCWASWVDDRIAPKVTMPRRAQEHDTGSFSMAADRSAVAEVLQSLIKRKLKLYLEEGQIHRYRFLWSQQRVRLSGFSLAPVEDIVPGGPTEAEVDRANGGTVDAALSKFLYQNGFARLGERDAAGWSPLCYAALGGNPVLIREMLQERADPNDRITKPAHFAIMPKNTPVLHVVSFLHHQEALELLLEFRANVNAKDALGHIALHTASASNNAQGLRTLLHARAMGAQGPAGMTPLMVASVEGSIDAVKTLVPLCSPADLSSALLMSSCFCGSSELILTLMEQRADLNVQLKPTWTMWLVFKLSRLHHHRHPSRLSLMVPDVSGASPLMCSILSGHFEAAQTLVTCGASVQLRNARGKNAQQLAEEVFAPPCLLEAIGLAQESNSNSLALGRYLFEASQPSFSQQL</sequence>
<dbReference type="InterPro" id="IPR001045">
    <property type="entry name" value="Spermi_synthase"/>
</dbReference>
<comment type="caution">
    <text evidence="7">The sequence shown here is derived from an EMBL/GenBank/DDBJ whole genome shotgun (WGS) entry which is preliminary data.</text>
</comment>
<dbReference type="Gene3D" id="1.25.40.20">
    <property type="entry name" value="Ankyrin repeat-containing domain"/>
    <property type="match status" value="1"/>
</dbReference>
<dbReference type="InterPro" id="IPR037163">
    <property type="entry name" value="Spermidine_synt_N_sf"/>
</dbReference>
<dbReference type="Pfam" id="PF00023">
    <property type="entry name" value="Ank"/>
    <property type="match status" value="1"/>
</dbReference>
<dbReference type="SMART" id="SM00248">
    <property type="entry name" value="ANK"/>
    <property type="match status" value="6"/>
</dbReference>
<dbReference type="SUPFAM" id="SSF53335">
    <property type="entry name" value="S-adenosyl-L-methionine-dependent methyltransferases"/>
    <property type="match status" value="1"/>
</dbReference>
<dbReference type="PANTHER" id="PTHR11558">
    <property type="entry name" value="SPERMIDINE/SPERMINE SYNTHASE"/>
    <property type="match status" value="1"/>
</dbReference>
<dbReference type="Pfam" id="PF17284">
    <property type="entry name" value="Spermine_synt_N"/>
    <property type="match status" value="1"/>
</dbReference>
<feature type="region of interest" description="Disordered" evidence="5">
    <location>
        <begin position="1"/>
        <end position="30"/>
    </location>
</feature>
<evidence type="ECO:0000256" key="1">
    <source>
        <dbReference type="ARBA" id="ARBA00007867"/>
    </source>
</evidence>
<feature type="region of interest" description="Disordered" evidence="5">
    <location>
        <begin position="339"/>
        <end position="375"/>
    </location>
</feature>
<evidence type="ECO:0000256" key="4">
    <source>
        <dbReference type="PROSITE-ProRule" id="PRU00354"/>
    </source>
</evidence>
<keyword evidence="3" id="KW-0040">ANK repeat</keyword>
<evidence type="ECO:0000313" key="7">
    <source>
        <dbReference type="EMBL" id="CAK9085030.1"/>
    </source>
</evidence>
<feature type="domain" description="PABS" evidence="6">
    <location>
        <begin position="31"/>
        <end position="273"/>
    </location>
</feature>
<evidence type="ECO:0000259" key="6">
    <source>
        <dbReference type="PROSITE" id="PS51006"/>
    </source>
</evidence>
<dbReference type="PROSITE" id="PS51006">
    <property type="entry name" value="PABS_2"/>
    <property type="match status" value="1"/>
</dbReference>
<gene>
    <name evidence="7" type="ORF">SCF082_LOCUS40293</name>
</gene>
<dbReference type="SUPFAM" id="SSF48403">
    <property type="entry name" value="Ankyrin repeat"/>
    <property type="match status" value="1"/>
</dbReference>
<dbReference type="InterPro" id="IPR029063">
    <property type="entry name" value="SAM-dependent_MTases_sf"/>
</dbReference>
<dbReference type="PANTHER" id="PTHR11558:SF11">
    <property type="entry name" value="SPERMIDINE SYNTHASE"/>
    <property type="match status" value="1"/>
</dbReference>
<dbReference type="CDD" id="cd02440">
    <property type="entry name" value="AdoMet_MTases"/>
    <property type="match status" value="1"/>
</dbReference>
<keyword evidence="4" id="KW-0620">Polyamine biosynthesis</keyword>
<organism evidence="7 8">
    <name type="scientific">Durusdinium trenchii</name>
    <dbReference type="NCBI Taxonomy" id="1381693"/>
    <lineage>
        <taxon>Eukaryota</taxon>
        <taxon>Sar</taxon>
        <taxon>Alveolata</taxon>
        <taxon>Dinophyceae</taxon>
        <taxon>Suessiales</taxon>
        <taxon>Symbiodiniaceae</taxon>
        <taxon>Durusdinium</taxon>
    </lineage>
</organism>
<evidence type="ECO:0000256" key="3">
    <source>
        <dbReference type="PROSITE-ProRule" id="PRU00023"/>
    </source>
</evidence>
<feature type="active site" description="Proton acceptor" evidence="4">
    <location>
        <position position="183"/>
    </location>
</feature>
<feature type="repeat" description="ANK" evidence="3">
    <location>
        <begin position="747"/>
        <end position="779"/>
    </location>
</feature>
<dbReference type="InterPro" id="IPR035246">
    <property type="entry name" value="Spermidine_synt_N"/>
</dbReference>
<name>A0ABP0QC52_9DINO</name>
<dbReference type="InterPro" id="IPR002110">
    <property type="entry name" value="Ankyrin_rpt"/>
</dbReference>
<dbReference type="Proteomes" id="UP001642464">
    <property type="component" value="Unassembled WGS sequence"/>
</dbReference>
<dbReference type="Pfam" id="PF12796">
    <property type="entry name" value="Ank_2"/>
    <property type="match status" value="1"/>
</dbReference>
<dbReference type="Pfam" id="PF01564">
    <property type="entry name" value="Spermine_synth"/>
    <property type="match status" value="1"/>
</dbReference>
<protein>
    <submittedName>
        <fullName evidence="7">Polyamine aminopropyltransferase (Putrescine aminopropyltransferase) (PAPT) (Spermidine synthase) (SPDS) (SPDSY)</fullName>
    </submittedName>
</protein>